<proteinExistence type="predicted"/>
<keyword evidence="1" id="KW-0407">Ion channel</keyword>
<dbReference type="PANTHER" id="PTHR45651">
    <property type="entry name" value="CYCLIC NUCLEOTIDE-GATED ION CHANNEL 15-RELATED-RELATED"/>
    <property type="match status" value="1"/>
</dbReference>
<dbReference type="OrthoDB" id="421226at2759"/>
<accession>A0A6G1CVK1</accession>
<dbReference type="EMBL" id="SPHZ02000008">
    <property type="protein sequence ID" value="KAF0903573.1"/>
    <property type="molecule type" value="Genomic_DNA"/>
</dbReference>
<keyword evidence="3" id="KW-1185">Reference proteome</keyword>
<dbReference type="GO" id="GO:0016020">
    <property type="term" value="C:membrane"/>
    <property type="evidence" value="ECO:0007669"/>
    <property type="project" value="UniProtKB-SubCell"/>
</dbReference>
<evidence type="ECO:0000313" key="3">
    <source>
        <dbReference type="Proteomes" id="UP000479710"/>
    </source>
</evidence>
<organism evidence="2 3">
    <name type="scientific">Oryza meyeriana var. granulata</name>
    <dbReference type="NCBI Taxonomy" id="110450"/>
    <lineage>
        <taxon>Eukaryota</taxon>
        <taxon>Viridiplantae</taxon>
        <taxon>Streptophyta</taxon>
        <taxon>Embryophyta</taxon>
        <taxon>Tracheophyta</taxon>
        <taxon>Spermatophyta</taxon>
        <taxon>Magnoliopsida</taxon>
        <taxon>Liliopsida</taxon>
        <taxon>Poales</taxon>
        <taxon>Poaceae</taxon>
        <taxon>BOP clade</taxon>
        <taxon>Oryzoideae</taxon>
        <taxon>Oryzeae</taxon>
        <taxon>Oryzinae</taxon>
        <taxon>Oryza</taxon>
        <taxon>Oryza meyeriana</taxon>
    </lineage>
</organism>
<keyword evidence="1" id="KW-0406">Ion transport</keyword>
<gene>
    <name evidence="2" type="ORF">E2562_027989</name>
</gene>
<protein>
    <submittedName>
        <fullName evidence="2">Uncharacterized protein</fullName>
    </submittedName>
</protein>
<evidence type="ECO:0000313" key="2">
    <source>
        <dbReference type="EMBL" id="KAF0903573.1"/>
    </source>
</evidence>
<dbReference type="PANTHER" id="PTHR45651:SF98">
    <property type="entry name" value="OS03G0646300 PROTEIN"/>
    <property type="match status" value="1"/>
</dbReference>
<dbReference type="GO" id="GO:0034220">
    <property type="term" value="P:monoatomic ion transmembrane transport"/>
    <property type="evidence" value="ECO:0007669"/>
    <property type="project" value="UniProtKB-KW"/>
</dbReference>
<keyword evidence="1" id="KW-0813">Transport</keyword>
<sequence>MRGSVPEGSEDLKKTSRKIFDPQDRLLVRLNRSFLVSMAVDPVFFYVPQVTANGGNLCVVIGRDLAISANVVRTMVDLFFAAHIALQFRTTPSSRVFGRRELVIDTA</sequence>
<reference evidence="2 3" key="1">
    <citation type="submission" date="2019-11" db="EMBL/GenBank/DDBJ databases">
        <title>Whole genome sequence of Oryza granulata.</title>
        <authorList>
            <person name="Li W."/>
        </authorList>
    </citation>
    <scope>NUCLEOTIDE SEQUENCE [LARGE SCALE GENOMIC DNA]</scope>
    <source>
        <strain evidence="3">cv. Menghai</strain>
        <tissue evidence="2">Leaf</tissue>
    </source>
</reference>
<comment type="caution">
    <text evidence="2">The sequence shown here is derived from an EMBL/GenBank/DDBJ whole genome shotgun (WGS) entry which is preliminary data.</text>
</comment>
<dbReference type="AlphaFoldDB" id="A0A6G1CVK1"/>
<evidence type="ECO:0000256" key="1">
    <source>
        <dbReference type="ARBA" id="ARBA00023303"/>
    </source>
</evidence>
<name>A0A6G1CVK1_9ORYZ</name>
<dbReference type="Proteomes" id="UP000479710">
    <property type="component" value="Unassembled WGS sequence"/>
</dbReference>